<feature type="region of interest" description="Disordered" evidence="1">
    <location>
        <begin position="415"/>
        <end position="447"/>
    </location>
</feature>
<gene>
    <name evidence="3" type="primary">AUGUSTUS-3.0.2_09820</name>
    <name evidence="3" type="ORF">TcasGA2_TC009820</name>
</gene>
<proteinExistence type="predicted"/>
<feature type="compositionally biased region" description="Low complexity" evidence="1">
    <location>
        <begin position="380"/>
        <end position="393"/>
    </location>
</feature>
<dbReference type="HOGENOM" id="CLU_312463_0_0_1"/>
<dbReference type="GO" id="GO:0030276">
    <property type="term" value="F:clathrin binding"/>
    <property type="evidence" value="ECO:0000318"/>
    <property type="project" value="GO_Central"/>
</dbReference>
<feature type="compositionally biased region" description="Acidic residues" evidence="1">
    <location>
        <begin position="230"/>
        <end position="239"/>
    </location>
</feature>
<feature type="region of interest" description="Disordered" evidence="1">
    <location>
        <begin position="825"/>
        <end position="853"/>
    </location>
</feature>
<feature type="region of interest" description="Disordered" evidence="1">
    <location>
        <begin position="570"/>
        <end position="626"/>
    </location>
</feature>
<sequence length="896" mass="100027">MSNLIPPLLSSSPPPIVGPLDEDDDDEFGDFRAAADSFDCDDFSLPPSPQKSSELKTDLSKVSLDINSNKSQKNTQEMPTENVEDSVVCEEVSKDFQDRRKSLDAEIKVNSSEQIDEINGFEADFNDQKIEDDDFADLQCTLPNETQVENGVNSLSNDENLFEAFSEKTNDISESNEIKSEDYFSEEINDKCENDLSESSVSLKVSESEQKSTEDDFGDFENHFSNDKEASDDEFDDFVEPPQQSKEDDDFGDFESSEFGDFSQSCEKSTLPEIDVKNALEKSEAILKEFFPDIEQDSDDCVAADYTTENRIFDELKDVTETNALVYQWSKSNSQKMFLKSLNIDTRNILYGPAWNGSMPRFAGLTPLEPVKTEILTPTPVQNVSSPSSNSSQKEISDIPTVQFDWNGSGLINPLDSTSTELSANVPEETTQSQNSDFLPPVSSRPDLFEPELQVSKENEKTDFSPFHSPKLIPLRETHISNEQTDLSKPGWLQPTILTPDLPRKEPVIAEPEDEFDDFQMVLPEENKNLPDLSEFETTKTNSQHISASETSGPAAEEVIEEDEFTEFHASLPVESLQSVQPEPLKPVQPELPKSVLPLESLKPLQPEPLKPVLPAEPFKPVQPEPLKPVLPAEPFKPVQPEPLKPVLPMEPFKPVQPEPLKPVLPLEPLKPLPVEPLKPVPVEPLKPSSTLMTQINWPEPGVTDEDIRNIELTYSRKEEKPEISKGKSLDDDEWSDFVSVTNPVMKPVMPDRTATPDLPLSVLNLNSVQAPKQPIPVITPSGLVQTKLSSNMPKSVVQTSVQPMFRPPMNQFQPSIISNQFAANFPGASQDDDDDWSDFVSSQPPPQVNGYQKAAPTNIIMNPTHFETLNYTAPKNKISTIPDLDFIAPKNRTKK</sequence>
<feature type="compositionally biased region" description="Polar residues" evidence="1">
    <location>
        <begin position="415"/>
        <end position="437"/>
    </location>
</feature>
<feature type="domain" description="Aftiphilin clathrin-binding box" evidence="2">
    <location>
        <begin position="310"/>
        <end position="378"/>
    </location>
</feature>
<name>D6WPU6_TRICA</name>
<dbReference type="GO" id="GO:0030121">
    <property type="term" value="C:AP-1 adaptor complex"/>
    <property type="evidence" value="ECO:0000318"/>
    <property type="project" value="GO_Central"/>
</dbReference>
<feature type="compositionally biased region" description="Basic and acidic residues" evidence="1">
    <location>
        <begin position="206"/>
        <end position="229"/>
    </location>
</feature>
<dbReference type="InterPro" id="IPR029205">
    <property type="entry name" value="Clathrin-bd"/>
</dbReference>
<accession>D6WPU6</accession>
<organism evidence="3 4">
    <name type="scientific">Tribolium castaneum</name>
    <name type="common">Red flour beetle</name>
    <dbReference type="NCBI Taxonomy" id="7070"/>
    <lineage>
        <taxon>Eukaryota</taxon>
        <taxon>Metazoa</taxon>
        <taxon>Ecdysozoa</taxon>
        <taxon>Arthropoda</taxon>
        <taxon>Hexapoda</taxon>
        <taxon>Insecta</taxon>
        <taxon>Pterygota</taxon>
        <taxon>Neoptera</taxon>
        <taxon>Endopterygota</taxon>
        <taxon>Coleoptera</taxon>
        <taxon>Polyphaga</taxon>
        <taxon>Cucujiformia</taxon>
        <taxon>Tenebrionidae</taxon>
        <taxon>Tenebrionidae incertae sedis</taxon>
        <taxon>Tribolium</taxon>
    </lineage>
</organism>
<dbReference type="STRING" id="7070.D6WPU6"/>
<feature type="region of interest" description="Disordered" evidence="1">
    <location>
        <begin position="194"/>
        <end position="254"/>
    </location>
</feature>
<feature type="compositionally biased region" description="Polar residues" evidence="1">
    <location>
        <begin position="539"/>
        <end position="552"/>
    </location>
</feature>
<feature type="region of interest" description="Disordered" evidence="1">
    <location>
        <begin position="377"/>
        <end position="396"/>
    </location>
</feature>
<dbReference type="PANTHER" id="PTHR16156">
    <property type="entry name" value="AFTIPHILIN A-RELATED"/>
    <property type="match status" value="1"/>
</dbReference>
<dbReference type="eggNOG" id="ENOG502QPXF">
    <property type="taxonomic scope" value="Eukaryota"/>
</dbReference>
<dbReference type="Proteomes" id="UP000007266">
    <property type="component" value="Linkage group 7"/>
</dbReference>
<feature type="compositionally biased region" description="Polar residues" evidence="1">
    <location>
        <begin position="65"/>
        <end position="79"/>
    </location>
</feature>
<dbReference type="GO" id="GO:0032588">
    <property type="term" value="C:trans-Golgi network membrane"/>
    <property type="evidence" value="ECO:0000318"/>
    <property type="project" value="GO_Central"/>
</dbReference>
<dbReference type="OMA" id="FTEFHAS"/>
<evidence type="ECO:0000259" key="2">
    <source>
        <dbReference type="Pfam" id="PF15045"/>
    </source>
</evidence>
<reference evidence="3 4" key="2">
    <citation type="journal article" date="2010" name="Nucleic Acids Res.">
        <title>BeetleBase in 2010: revisions to provide comprehensive genomic information for Tribolium castaneum.</title>
        <authorList>
            <person name="Kim H.S."/>
            <person name="Murphy T."/>
            <person name="Xia J."/>
            <person name="Caragea D."/>
            <person name="Park Y."/>
            <person name="Beeman R.W."/>
            <person name="Lorenzen M.D."/>
            <person name="Butcher S."/>
            <person name="Manak J.R."/>
            <person name="Brown S.J."/>
        </authorList>
    </citation>
    <scope>GENOME REANNOTATION</scope>
    <source>
        <strain evidence="3 4">Georgia GA2</strain>
    </source>
</reference>
<keyword evidence="4" id="KW-1185">Reference proteome</keyword>
<feature type="compositionally biased region" description="Low complexity" evidence="1">
    <location>
        <begin position="1"/>
        <end position="11"/>
    </location>
</feature>
<protein>
    <recommendedName>
        <fullName evidence="2">Aftiphilin clathrin-binding box domain-containing protein</fullName>
    </recommendedName>
</protein>
<dbReference type="Pfam" id="PF15045">
    <property type="entry name" value="Clathrin_bdg"/>
    <property type="match status" value="1"/>
</dbReference>
<feature type="compositionally biased region" description="Pro residues" evidence="1">
    <location>
        <begin position="674"/>
        <end position="685"/>
    </location>
</feature>
<dbReference type="EMBL" id="KQ971354">
    <property type="protein sequence ID" value="EFA06875.2"/>
    <property type="molecule type" value="Genomic_DNA"/>
</dbReference>
<feature type="region of interest" description="Disordered" evidence="1">
    <location>
        <begin position="674"/>
        <end position="704"/>
    </location>
</feature>
<dbReference type="InterPro" id="IPR046359">
    <property type="entry name" value="Aftin-like"/>
</dbReference>
<feature type="region of interest" description="Disordered" evidence="1">
    <location>
        <begin position="528"/>
        <end position="556"/>
    </location>
</feature>
<dbReference type="InParanoid" id="D6WPU6"/>
<evidence type="ECO:0000313" key="4">
    <source>
        <dbReference type="Proteomes" id="UP000007266"/>
    </source>
</evidence>
<evidence type="ECO:0000313" key="3">
    <source>
        <dbReference type="EMBL" id="EFA06875.2"/>
    </source>
</evidence>
<dbReference type="PANTHER" id="PTHR16156:SF10">
    <property type="entry name" value="AFTIPHILIN-RELATED"/>
    <property type="match status" value="1"/>
</dbReference>
<reference evidence="3 4" key="1">
    <citation type="journal article" date="2008" name="Nature">
        <title>The genome of the model beetle and pest Tribolium castaneum.</title>
        <authorList>
            <consortium name="Tribolium Genome Sequencing Consortium"/>
            <person name="Richards S."/>
            <person name="Gibbs R.A."/>
            <person name="Weinstock G.M."/>
            <person name="Brown S.J."/>
            <person name="Denell R."/>
            <person name="Beeman R.W."/>
            <person name="Gibbs R."/>
            <person name="Beeman R.W."/>
            <person name="Brown S.J."/>
            <person name="Bucher G."/>
            <person name="Friedrich M."/>
            <person name="Grimmelikhuijzen C.J."/>
            <person name="Klingler M."/>
            <person name="Lorenzen M."/>
            <person name="Richards S."/>
            <person name="Roth S."/>
            <person name="Schroder R."/>
            <person name="Tautz D."/>
            <person name="Zdobnov E.M."/>
            <person name="Muzny D."/>
            <person name="Gibbs R.A."/>
            <person name="Weinstock G.M."/>
            <person name="Attaway T."/>
            <person name="Bell S."/>
            <person name="Buhay C.J."/>
            <person name="Chandrabose M.N."/>
            <person name="Chavez D."/>
            <person name="Clerk-Blankenburg K.P."/>
            <person name="Cree A."/>
            <person name="Dao M."/>
            <person name="Davis C."/>
            <person name="Chacko J."/>
            <person name="Dinh H."/>
            <person name="Dugan-Rocha S."/>
            <person name="Fowler G."/>
            <person name="Garner T.T."/>
            <person name="Garnes J."/>
            <person name="Gnirke A."/>
            <person name="Hawes A."/>
            <person name="Hernandez J."/>
            <person name="Hines S."/>
            <person name="Holder M."/>
            <person name="Hume J."/>
            <person name="Jhangiani S.N."/>
            <person name="Joshi V."/>
            <person name="Khan Z.M."/>
            <person name="Jackson L."/>
            <person name="Kovar C."/>
            <person name="Kowis A."/>
            <person name="Lee S."/>
            <person name="Lewis L.R."/>
            <person name="Margolis J."/>
            <person name="Morgan M."/>
            <person name="Nazareth L.V."/>
            <person name="Nguyen N."/>
            <person name="Okwuonu G."/>
            <person name="Parker D."/>
            <person name="Richards S."/>
            <person name="Ruiz S.J."/>
            <person name="Santibanez J."/>
            <person name="Savard J."/>
            <person name="Scherer S.E."/>
            <person name="Schneider B."/>
            <person name="Sodergren E."/>
            <person name="Tautz D."/>
            <person name="Vattahil S."/>
            <person name="Villasana D."/>
            <person name="White C.S."/>
            <person name="Wright R."/>
            <person name="Park Y."/>
            <person name="Beeman R.W."/>
            <person name="Lord J."/>
            <person name="Oppert B."/>
            <person name="Lorenzen M."/>
            <person name="Brown S."/>
            <person name="Wang L."/>
            <person name="Savard J."/>
            <person name="Tautz D."/>
            <person name="Richards S."/>
            <person name="Weinstock G."/>
            <person name="Gibbs R.A."/>
            <person name="Liu Y."/>
            <person name="Worley K."/>
            <person name="Weinstock G."/>
            <person name="Elsik C.G."/>
            <person name="Reese J.T."/>
            <person name="Elhaik E."/>
            <person name="Landan G."/>
            <person name="Graur D."/>
            <person name="Arensburger P."/>
            <person name="Atkinson P."/>
            <person name="Beeman R.W."/>
            <person name="Beidler J."/>
            <person name="Brown S.J."/>
            <person name="Demuth J.P."/>
            <person name="Drury D.W."/>
            <person name="Du Y.Z."/>
            <person name="Fujiwara H."/>
            <person name="Lorenzen M."/>
            <person name="Maselli V."/>
            <person name="Osanai M."/>
            <person name="Park Y."/>
            <person name="Robertson H.M."/>
            <person name="Tu Z."/>
            <person name="Wang J.J."/>
            <person name="Wang S."/>
            <person name="Richards S."/>
            <person name="Song H."/>
            <person name="Zhang L."/>
            <person name="Sodergren E."/>
            <person name="Werner D."/>
            <person name="Stanke M."/>
            <person name="Morgenstern B."/>
            <person name="Solovyev V."/>
            <person name="Kosarev P."/>
            <person name="Brown G."/>
            <person name="Chen H.C."/>
            <person name="Ermolaeva O."/>
            <person name="Hlavina W."/>
            <person name="Kapustin Y."/>
            <person name="Kiryutin B."/>
            <person name="Kitts P."/>
            <person name="Maglott D."/>
            <person name="Pruitt K."/>
            <person name="Sapojnikov V."/>
            <person name="Souvorov A."/>
            <person name="Mackey A.J."/>
            <person name="Waterhouse R.M."/>
            <person name="Wyder S."/>
            <person name="Zdobnov E.M."/>
            <person name="Zdobnov E.M."/>
            <person name="Wyder S."/>
            <person name="Kriventseva E.V."/>
            <person name="Kadowaki T."/>
            <person name="Bork P."/>
            <person name="Aranda M."/>
            <person name="Bao R."/>
            <person name="Beermann A."/>
            <person name="Berns N."/>
            <person name="Bolognesi R."/>
            <person name="Bonneton F."/>
            <person name="Bopp D."/>
            <person name="Brown S.J."/>
            <person name="Bucher G."/>
            <person name="Butts T."/>
            <person name="Chaumot A."/>
            <person name="Denell R.E."/>
            <person name="Ferrier D.E."/>
            <person name="Friedrich M."/>
            <person name="Gordon C.M."/>
            <person name="Jindra M."/>
            <person name="Klingler M."/>
            <person name="Lan Q."/>
            <person name="Lattorff H.M."/>
            <person name="Laudet V."/>
            <person name="von Levetsow C."/>
            <person name="Liu Z."/>
            <person name="Lutz R."/>
            <person name="Lynch J.A."/>
            <person name="da Fonseca R.N."/>
            <person name="Posnien N."/>
            <person name="Reuter R."/>
            <person name="Roth S."/>
            <person name="Savard J."/>
            <person name="Schinko J.B."/>
            <person name="Schmitt C."/>
            <person name="Schoppmeier M."/>
            <person name="Schroder R."/>
            <person name="Shippy T.D."/>
            <person name="Simonnet F."/>
            <person name="Marques-Souza H."/>
            <person name="Tautz D."/>
            <person name="Tomoyasu Y."/>
            <person name="Trauner J."/>
            <person name="Van der Zee M."/>
            <person name="Vervoort M."/>
            <person name="Wittkopp N."/>
            <person name="Wimmer E.A."/>
            <person name="Yang X."/>
            <person name="Jones A.K."/>
            <person name="Sattelle D.B."/>
            <person name="Ebert P.R."/>
            <person name="Nelson D."/>
            <person name="Scott J.G."/>
            <person name="Beeman R.W."/>
            <person name="Muthukrishnan S."/>
            <person name="Kramer K.J."/>
            <person name="Arakane Y."/>
            <person name="Beeman R.W."/>
            <person name="Zhu Q."/>
            <person name="Hogenkamp D."/>
            <person name="Dixit R."/>
            <person name="Oppert B."/>
            <person name="Jiang H."/>
            <person name="Zou Z."/>
            <person name="Marshall J."/>
            <person name="Elpidina E."/>
            <person name="Vinokurov K."/>
            <person name="Oppert C."/>
            <person name="Zou Z."/>
            <person name="Evans J."/>
            <person name="Lu Z."/>
            <person name="Zhao P."/>
            <person name="Sumathipala N."/>
            <person name="Altincicek B."/>
            <person name="Vilcinskas A."/>
            <person name="Williams M."/>
            <person name="Hultmark D."/>
            <person name="Hetru C."/>
            <person name="Jiang H."/>
            <person name="Grimmelikhuijzen C.J."/>
            <person name="Hauser F."/>
            <person name="Cazzamali G."/>
            <person name="Williamson M."/>
            <person name="Park Y."/>
            <person name="Li B."/>
            <person name="Tanaka Y."/>
            <person name="Predel R."/>
            <person name="Neupert S."/>
            <person name="Schachtner J."/>
            <person name="Verleyen P."/>
            <person name="Raible F."/>
            <person name="Bork P."/>
            <person name="Friedrich M."/>
            <person name="Walden K.K."/>
            <person name="Robertson H.M."/>
            <person name="Angeli S."/>
            <person name="Foret S."/>
            <person name="Bucher G."/>
            <person name="Schuetz S."/>
            <person name="Maleszka R."/>
            <person name="Wimmer E.A."/>
            <person name="Beeman R.W."/>
            <person name="Lorenzen M."/>
            <person name="Tomoyasu Y."/>
            <person name="Miller S.C."/>
            <person name="Grossmann D."/>
            <person name="Bucher G."/>
        </authorList>
    </citation>
    <scope>NUCLEOTIDE SEQUENCE [LARGE SCALE GENOMIC DNA]</scope>
    <source>
        <strain evidence="3 4">Georgia GA2</strain>
    </source>
</reference>
<evidence type="ECO:0000256" key="1">
    <source>
        <dbReference type="SAM" id="MobiDB-lite"/>
    </source>
</evidence>
<feature type="region of interest" description="Disordered" evidence="1">
    <location>
        <begin position="1"/>
        <end position="85"/>
    </location>
</feature>
<dbReference type="AlphaFoldDB" id="D6WPU6"/>